<evidence type="ECO:0000259" key="2">
    <source>
        <dbReference type="Pfam" id="PF23155"/>
    </source>
</evidence>
<feature type="compositionally biased region" description="Low complexity" evidence="1">
    <location>
        <begin position="171"/>
        <end position="183"/>
    </location>
</feature>
<gene>
    <name evidence="3" type="ORF">EKO27_g2479</name>
</gene>
<dbReference type="PANTHER" id="PTHR38117:SF2">
    <property type="entry name" value="NACHT AND WD40 DOMAIN PROTEIN"/>
    <property type="match status" value="1"/>
</dbReference>
<dbReference type="Pfam" id="PF23155">
    <property type="entry name" value="DUF7053"/>
    <property type="match status" value="1"/>
</dbReference>
<dbReference type="STRING" id="363999.A0A439DDU8"/>
<feature type="compositionally biased region" description="Polar residues" evidence="1">
    <location>
        <begin position="205"/>
        <end position="219"/>
    </location>
</feature>
<evidence type="ECO:0000256" key="1">
    <source>
        <dbReference type="SAM" id="MobiDB-lite"/>
    </source>
</evidence>
<name>A0A439DDU8_9PEZI</name>
<dbReference type="EMBL" id="RYZI01000046">
    <property type="protein sequence ID" value="RWA12597.1"/>
    <property type="molecule type" value="Genomic_DNA"/>
</dbReference>
<organism evidence="3 4">
    <name type="scientific">Xylaria grammica</name>
    <dbReference type="NCBI Taxonomy" id="363999"/>
    <lineage>
        <taxon>Eukaryota</taxon>
        <taxon>Fungi</taxon>
        <taxon>Dikarya</taxon>
        <taxon>Ascomycota</taxon>
        <taxon>Pezizomycotina</taxon>
        <taxon>Sordariomycetes</taxon>
        <taxon>Xylariomycetidae</taxon>
        <taxon>Xylariales</taxon>
        <taxon>Xylariaceae</taxon>
        <taxon>Xylaria</taxon>
    </lineage>
</organism>
<protein>
    <recommendedName>
        <fullName evidence="2">DUF7053 domain-containing protein</fullName>
    </recommendedName>
</protein>
<evidence type="ECO:0000313" key="4">
    <source>
        <dbReference type="Proteomes" id="UP000286045"/>
    </source>
</evidence>
<feature type="region of interest" description="Disordered" evidence="1">
    <location>
        <begin position="171"/>
        <end position="275"/>
    </location>
</feature>
<keyword evidence="4" id="KW-1185">Reference proteome</keyword>
<evidence type="ECO:0000313" key="3">
    <source>
        <dbReference type="EMBL" id="RWA12597.1"/>
    </source>
</evidence>
<dbReference type="AlphaFoldDB" id="A0A439DDU8"/>
<dbReference type="InterPro" id="IPR055481">
    <property type="entry name" value="DUF7053"/>
</dbReference>
<dbReference type="Proteomes" id="UP000286045">
    <property type="component" value="Unassembled WGS sequence"/>
</dbReference>
<comment type="caution">
    <text evidence="3">The sequence shown here is derived from an EMBL/GenBank/DDBJ whole genome shotgun (WGS) entry which is preliminary data.</text>
</comment>
<dbReference type="PANTHER" id="PTHR38117">
    <property type="entry name" value="NACHT AND WD40 DOMAIN PROTEIN"/>
    <property type="match status" value="1"/>
</dbReference>
<feature type="domain" description="DUF7053" evidence="2">
    <location>
        <begin position="2"/>
        <end position="171"/>
    </location>
</feature>
<proteinExistence type="predicted"/>
<accession>A0A439DDU8</accession>
<reference evidence="3 4" key="1">
    <citation type="submission" date="2018-12" db="EMBL/GenBank/DDBJ databases">
        <title>Draft genome sequence of Xylaria grammica IHI A82.</title>
        <authorList>
            <person name="Buettner E."/>
            <person name="Kellner H."/>
        </authorList>
    </citation>
    <scope>NUCLEOTIDE SEQUENCE [LARGE SCALE GENOMIC DNA]</scope>
    <source>
        <strain evidence="3 4">IHI A82</strain>
    </source>
</reference>
<sequence>MSKRTTFTTISPLPAGIPREVVIEFLHNHQEMIDLNPLIIERHPIPPPPHAPEEELRCVWWSLTDKISYLPGGLVSGEVEYTAAFNDLPNGVQTHCYAPLGLDIRERWSLGGTLPGEPLEPVEIGLGAPRQGLYLREDVELRCNFVMASFVKKTLKKAHGTLVDRLCQKAASASSRNSSPSTSLDGSVNSHTGNERSDIRGADNAYSTTSNRFSGEQVFSQHSHSHSHSHSQPNQYGNTPAPHRYTPYRKPVPSQYNGSTNGWAGGHQQAPAELQ</sequence>